<keyword evidence="7" id="KW-0479">Metal-binding</keyword>
<dbReference type="InterPro" id="IPR036412">
    <property type="entry name" value="HAD-like_sf"/>
</dbReference>
<dbReference type="SUPFAM" id="SSF56784">
    <property type="entry name" value="HAD-like"/>
    <property type="match status" value="1"/>
</dbReference>
<evidence type="ECO:0000256" key="13">
    <source>
        <dbReference type="SAM" id="Phobius"/>
    </source>
</evidence>
<feature type="transmembrane region" description="Helical" evidence="13">
    <location>
        <begin position="418"/>
        <end position="437"/>
    </location>
</feature>
<dbReference type="InterPro" id="IPR023214">
    <property type="entry name" value="HAD_sf"/>
</dbReference>
<gene>
    <name evidence="15" type="ORF">BX611_1427</name>
</gene>
<dbReference type="NCBIfam" id="TIGR01494">
    <property type="entry name" value="ATPase_P-type"/>
    <property type="match status" value="1"/>
</dbReference>
<dbReference type="PANTHER" id="PTHR43520:SF5">
    <property type="entry name" value="CATION-TRANSPORTING P-TYPE ATPASE-RELATED"/>
    <property type="match status" value="1"/>
</dbReference>
<dbReference type="PROSITE" id="PS50846">
    <property type="entry name" value="HMA_2"/>
    <property type="match status" value="1"/>
</dbReference>
<dbReference type="EMBL" id="QTTQ01000010">
    <property type="protein sequence ID" value="REE81886.1"/>
    <property type="molecule type" value="Genomic_DNA"/>
</dbReference>
<evidence type="ECO:0000313" key="15">
    <source>
        <dbReference type="EMBL" id="REE81886.1"/>
    </source>
</evidence>
<dbReference type="Gene3D" id="3.30.70.100">
    <property type="match status" value="1"/>
</dbReference>
<keyword evidence="4" id="KW-1003">Cell membrane</keyword>
<dbReference type="GO" id="GO:0055070">
    <property type="term" value="P:copper ion homeostasis"/>
    <property type="evidence" value="ECO:0007669"/>
    <property type="project" value="TreeGrafter"/>
</dbReference>
<proteinExistence type="inferred from homology"/>
<dbReference type="PRINTS" id="PR00119">
    <property type="entry name" value="CATATPASE"/>
</dbReference>
<dbReference type="GO" id="GO:0043682">
    <property type="term" value="F:P-type divalent copper transporter activity"/>
    <property type="evidence" value="ECO:0007669"/>
    <property type="project" value="TreeGrafter"/>
</dbReference>
<keyword evidence="11" id="KW-0406">Ion transport</keyword>
<keyword evidence="9" id="KW-1278">Translocase</keyword>
<dbReference type="InterPro" id="IPR008250">
    <property type="entry name" value="ATPase_P-typ_transduc_dom_A_sf"/>
</dbReference>
<dbReference type="PRINTS" id="PR00943">
    <property type="entry name" value="CUATPASE"/>
</dbReference>
<keyword evidence="6 13" id="KW-0812">Transmembrane</keyword>
<dbReference type="PANTHER" id="PTHR43520">
    <property type="entry name" value="ATP7, ISOFORM B"/>
    <property type="match status" value="1"/>
</dbReference>
<feature type="domain" description="HMA" evidence="14">
    <location>
        <begin position="84"/>
        <end position="150"/>
    </location>
</feature>
<feature type="transmembrane region" description="Helical" evidence="13">
    <location>
        <begin position="206"/>
        <end position="224"/>
    </location>
</feature>
<dbReference type="Proteomes" id="UP000256429">
    <property type="component" value="Unassembled WGS sequence"/>
</dbReference>
<dbReference type="InterPro" id="IPR059000">
    <property type="entry name" value="ATPase_P-type_domA"/>
</dbReference>
<name>A0A3D9RXQ1_9FLAO</name>
<dbReference type="PROSITE" id="PS00154">
    <property type="entry name" value="ATPASE_E1_E2"/>
    <property type="match status" value="1"/>
</dbReference>
<keyword evidence="5" id="KW-0597">Phosphoprotein</keyword>
<dbReference type="Pfam" id="PF00403">
    <property type="entry name" value="HMA"/>
    <property type="match status" value="1"/>
</dbReference>
<dbReference type="GO" id="GO:0005524">
    <property type="term" value="F:ATP binding"/>
    <property type="evidence" value="ECO:0007669"/>
    <property type="project" value="InterPro"/>
</dbReference>
<evidence type="ECO:0000256" key="3">
    <source>
        <dbReference type="ARBA" id="ARBA00022448"/>
    </source>
</evidence>
<dbReference type="Pfam" id="PF12156">
    <property type="entry name" value="ATPase-cat_bd"/>
    <property type="match status" value="1"/>
</dbReference>
<dbReference type="InterPro" id="IPR023299">
    <property type="entry name" value="ATPase_P-typ_cyto_dom_N"/>
</dbReference>
<feature type="transmembrane region" description="Helical" evidence="13">
    <location>
        <begin position="443"/>
        <end position="466"/>
    </location>
</feature>
<keyword evidence="8" id="KW-0460">Magnesium</keyword>
<feature type="transmembrane region" description="Helical" evidence="13">
    <location>
        <begin position="760"/>
        <end position="785"/>
    </location>
</feature>
<evidence type="ECO:0000256" key="6">
    <source>
        <dbReference type="ARBA" id="ARBA00022692"/>
    </source>
</evidence>
<keyword evidence="3" id="KW-0813">Transport</keyword>
<dbReference type="InterPro" id="IPR036163">
    <property type="entry name" value="HMA_dom_sf"/>
</dbReference>
<comment type="similarity">
    <text evidence="2">Belongs to the cation transport ATPase (P-type) (TC 3.A.3) family. Type IB subfamily.</text>
</comment>
<dbReference type="InterPro" id="IPR001757">
    <property type="entry name" value="P_typ_ATPase"/>
</dbReference>
<dbReference type="Gene3D" id="3.40.50.1000">
    <property type="entry name" value="HAD superfamily/HAD-like"/>
    <property type="match status" value="1"/>
</dbReference>
<dbReference type="OrthoDB" id="1521937at2"/>
<feature type="transmembrane region" description="Helical" evidence="13">
    <location>
        <begin position="167"/>
        <end position="186"/>
    </location>
</feature>
<comment type="subcellular location">
    <subcellularLocation>
        <location evidence="1">Cell membrane</location>
        <topology evidence="1">Multi-pass membrane protein</topology>
    </subcellularLocation>
</comment>
<dbReference type="GO" id="GO:0016887">
    <property type="term" value="F:ATP hydrolysis activity"/>
    <property type="evidence" value="ECO:0007669"/>
    <property type="project" value="InterPro"/>
</dbReference>
<dbReference type="Gene3D" id="2.70.150.10">
    <property type="entry name" value="Calcium-transporting ATPase, cytoplasmic transduction domain A"/>
    <property type="match status" value="1"/>
</dbReference>
<keyword evidence="16" id="KW-1185">Reference proteome</keyword>
<dbReference type="Pfam" id="PF00702">
    <property type="entry name" value="Hydrolase"/>
    <property type="match status" value="1"/>
</dbReference>
<dbReference type="Gene3D" id="3.40.1110.10">
    <property type="entry name" value="Calcium-transporting ATPase, cytoplasmic domain N"/>
    <property type="match status" value="1"/>
</dbReference>
<dbReference type="SUPFAM" id="SSF81653">
    <property type="entry name" value="Calcium ATPase, transduction domain A"/>
    <property type="match status" value="1"/>
</dbReference>
<dbReference type="SUPFAM" id="SSF55008">
    <property type="entry name" value="HMA, heavy metal-associated domain"/>
    <property type="match status" value="1"/>
</dbReference>
<dbReference type="GO" id="GO:0005886">
    <property type="term" value="C:plasma membrane"/>
    <property type="evidence" value="ECO:0007669"/>
    <property type="project" value="UniProtKB-SubCell"/>
</dbReference>
<dbReference type="InterPro" id="IPR021993">
    <property type="entry name" value="ATPase-cat-bd"/>
</dbReference>
<evidence type="ECO:0000256" key="9">
    <source>
        <dbReference type="ARBA" id="ARBA00022967"/>
    </source>
</evidence>
<keyword evidence="12 13" id="KW-0472">Membrane</keyword>
<dbReference type="Pfam" id="PF00122">
    <property type="entry name" value="E1-E2_ATPase"/>
    <property type="match status" value="1"/>
</dbReference>
<evidence type="ECO:0000256" key="12">
    <source>
        <dbReference type="ARBA" id="ARBA00023136"/>
    </source>
</evidence>
<evidence type="ECO:0000256" key="10">
    <source>
        <dbReference type="ARBA" id="ARBA00022989"/>
    </source>
</evidence>
<evidence type="ECO:0000259" key="14">
    <source>
        <dbReference type="PROSITE" id="PS50846"/>
    </source>
</evidence>
<sequence length="789" mass="89019">MSFNNCYHCGLDCGKKPVEFNDKYFCCNGCKTVYEILNANELTCYYDLETSPGTIPKDIKGKYNYLDNEDIIQKLLEFNDTETSVVEFYIPSIHCSSCIWVLENLSKLNKGVTTSMVNFPKKILRITFKNKSTNLKELVELITSIGYEPYISLEDADSKNKKVDKTLVYQVSIAAFAFGNIMLLSFPEYFEVDEFWLEKYKYLFRWLMFTMAVPVVLYSAKDYFISAYKGLRHKILNIDVPIALGISVLFIRSTVEIFLDIGSGFFDSLTGLIFFLLLGKFFQQKTYNFLSFERDYKSYFPIAVTILNNDKETSIQVKDIKKGDRLLIRNEELIPVDGILINGNAAIDYSFVTGESVPVIKQSGDKLFAGGKQTAGAIEMEVVSTISQSYLTQLWSNDVFNKSEQITIKNITDKISKYFTIAILLIALFAGIFWYFYNASMAFNVVTAVLIIACPCALALSAPFAFGNILRIFGYKNFYLKNAETIESISKVNTIIFDKTGTITSSDKTQLTYIGKELTKIEKKGLKSVLRASNHPLSRSLYEYIIATPFEEKPTLFNEILGKGIEAVIKNMNFKLGSSSFVEAKAINANETSIYIKINNEFKGYYLFKNSYREGTKEVFEKLGKEYDLVILSGDNDGEKPYLEKLLPKNTHFKFNQKPEDKLEFIKNLQKSGKKVMMIGDGLNDAGALAQSNVGIAISEDVNVFSPACDAILDAKLFNKLPKFLTLSKKTISIIKASFVLSLCYNIVGMYFALNGLLTPVVAAILMPLSSISIVVFVTILTNWISKKL</sequence>
<organism evidence="15 16">
    <name type="scientific">Lutibacter oceani</name>
    <dbReference type="NCBI Taxonomy" id="1853311"/>
    <lineage>
        <taxon>Bacteria</taxon>
        <taxon>Pseudomonadati</taxon>
        <taxon>Bacteroidota</taxon>
        <taxon>Flavobacteriia</taxon>
        <taxon>Flavobacteriales</taxon>
        <taxon>Flavobacteriaceae</taxon>
        <taxon>Lutibacter</taxon>
    </lineage>
</organism>
<feature type="transmembrane region" description="Helical" evidence="13">
    <location>
        <begin position="236"/>
        <end position="255"/>
    </location>
</feature>
<feature type="transmembrane region" description="Helical" evidence="13">
    <location>
        <begin position="261"/>
        <end position="282"/>
    </location>
</feature>
<reference evidence="15 16" key="1">
    <citation type="submission" date="2018-08" db="EMBL/GenBank/DDBJ databases">
        <title>Genomic Encyclopedia of Type Strains, Phase III (KMG-III): the genomes of soil and plant-associated and newly described type strains.</title>
        <authorList>
            <person name="Whitman W."/>
        </authorList>
    </citation>
    <scope>NUCLEOTIDE SEQUENCE [LARGE SCALE GENOMIC DNA]</scope>
    <source>
        <strain evidence="15 16">325-5</strain>
    </source>
</reference>
<dbReference type="InterPro" id="IPR006121">
    <property type="entry name" value="HMA_dom"/>
</dbReference>
<evidence type="ECO:0000256" key="2">
    <source>
        <dbReference type="ARBA" id="ARBA00006024"/>
    </source>
</evidence>
<comment type="caution">
    <text evidence="15">The sequence shown here is derived from an EMBL/GenBank/DDBJ whole genome shotgun (WGS) entry which is preliminary data.</text>
</comment>
<feature type="transmembrane region" description="Helical" evidence="13">
    <location>
        <begin position="733"/>
        <end position="754"/>
    </location>
</feature>
<evidence type="ECO:0000256" key="11">
    <source>
        <dbReference type="ARBA" id="ARBA00023065"/>
    </source>
</evidence>
<dbReference type="AlphaFoldDB" id="A0A3D9RXQ1"/>
<accession>A0A3D9RXQ1</accession>
<protein>
    <submittedName>
        <fullName evidence="15">Cu+-exporting ATPase</fullName>
    </submittedName>
</protein>
<evidence type="ECO:0000313" key="16">
    <source>
        <dbReference type="Proteomes" id="UP000256429"/>
    </source>
</evidence>
<evidence type="ECO:0000256" key="4">
    <source>
        <dbReference type="ARBA" id="ARBA00022475"/>
    </source>
</evidence>
<evidence type="ECO:0000256" key="1">
    <source>
        <dbReference type="ARBA" id="ARBA00004651"/>
    </source>
</evidence>
<dbReference type="InterPro" id="IPR018303">
    <property type="entry name" value="ATPase_P-typ_P_site"/>
</dbReference>
<evidence type="ECO:0000256" key="7">
    <source>
        <dbReference type="ARBA" id="ARBA00022723"/>
    </source>
</evidence>
<dbReference type="CDD" id="cd00371">
    <property type="entry name" value="HMA"/>
    <property type="match status" value="1"/>
</dbReference>
<dbReference type="RefSeq" id="WP_115879575.1">
    <property type="nucleotide sequence ID" value="NZ_QTTQ01000010.1"/>
</dbReference>
<evidence type="ECO:0000256" key="8">
    <source>
        <dbReference type="ARBA" id="ARBA00022842"/>
    </source>
</evidence>
<evidence type="ECO:0000256" key="5">
    <source>
        <dbReference type="ARBA" id="ARBA00022553"/>
    </source>
</evidence>
<keyword evidence="10 13" id="KW-1133">Transmembrane helix</keyword>
<dbReference type="GO" id="GO:0005507">
    <property type="term" value="F:copper ion binding"/>
    <property type="evidence" value="ECO:0007669"/>
    <property type="project" value="TreeGrafter"/>
</dbReference>